<keyword evidence="3" id="KW-1185">Reference proteome</keyword>
<evidence type="ECO:0000313" key="3">
    <source>
        <dbReference type="Proteomes" id="UP000053766"/>
    </source>
</evidence>
<dbReference type="AlphaFoldDB" id="A0A0D8XXZ7"/>
<evidence type="ECO:0000313" key="2">
    <source>
        <dbReference type="EMBL" id="KJH49538.1"/>
    </source>
</evidence>
<proteinExistence type="predicted"/>
<keyword evidence="1" id="KW-0472">Membrane</keyword>
<feature type="transmembrane region" description="Helical" evidence="1">
    <location>
        <begin position="21"/>
        <end position="37"/>
    </location>
</feature>
<organism evidence="2 3">
    <name type="scientific">Dictyocaulus viviparus</name>
    <name type="common">Bovine lungworm</name>
    <dbReference type="NCBI Taxonomy" id="29172"/>
    <lineage>
        <taxon>Eukaryota</taxon>
        <taxon>Metazoa</taxon>
        <taxon>Ecdysozoa</taxon>
        <taxon>Nematoda</taxon>
        <taxon>Chromadorea</taxon>
        <taxon>Rhabditida</taxon>
        <taxon>Rhabditina</taxon>
        <taxon>Rhabditomorpha</taxon>
        <taxon>Strongyloidea</taxon>
        <taxon>Metastrongylidae</taxon>
        <taxon>Dictyocaulus</taxon>
    </lineage>
</organism>
<sequence>MSEHVNDRTIYCSCISIRFENMLRCLLAYFIVLLIIVESRLDVERRSLIPMTLRRKLCEKTRRAVICNIKEVSSNKLDDVNYSKWSICKHSPELMFCKWNPSRHVIIPTVLTEESHNLQTAYNKSPYFTARQNKPSTTLTKSFKNDNYVRTNSDLRLNNQQTVQKSASPKNLMNTIQPRFEGKLNVEREATIKSRKSAEEDEFNENIMLIDENVFGH</sequence>
<protein>
    <submittedName>
        <fullName evidence="2">Uncharacterized protein</fullName>
    </submittedName>
</protein>
<accession>A0A0D8XXZ7</accession>
<dbReference type="OrthoDB" id="5790730at2759"/>
<reference evidence="2 3" key="1">
    <citation type="submission" date="2013-11" db="EMBL/GenBank/DDBJ databases">
        <title>Draft genome of the bovine lungworm Dictyocaulus viviparus.</title>
        <authorList>
            <person name="Mitreva M."/>
        </authorList>
    </citation>
    <scope>NUCLEOTIDE SEQUENCE [LARGE SCALE GENOMIC DNA]</scope>
    <source>
        <strain evidence="2 3">HannoverDv2000</strain>
    </source>
</reference>
<dbReference type="Proteomes" id="UP000053766">
    <property type="component" value="Unassembled WGS sequence"/>
</dbReference>
<gene>
    <name evidence="2" type="ORF">DICVIV_04326</name>
</gene>
<dbReference type="EMBL" id="KN716231">
    <property type="protein sequence ID" value="KJH49538.1"/>
    <property type="molecule type" value="Genomic_DNA"/>
</dbReference>
<keyword evidence="1" id="KW-0812">Transmembrane</keyword>
<name>A0A0D8XXZ7_DICVI</name>
<keyword evidence="1" id="KW-1133">Transmembrane helix</keyword>
<evidence type="ECO:0000256" key="1">
    <source>
        <dbReference type="SAM" id="Phobius"/>
    </source>
</evidence>
<reference evidence="3" key="2">
    <citation type="journal article" date="2016" name="Sci. Rep.">
        <title>Dictyocaulus viviparus genome, variome and transcriptome elucidate lungworm biology and support future intervention.</title>
        <authorList>
            <person name="McNulty S.N."/>
            <person name="Strube C."/>
            <person name="Rosa B.A."/>
            <person name="Martin J.C."/>
            <person name="Tyagi R."/>
            <person name="Choi Y.J."/>
            <person name="Wang Q."/>
            <person name="Hallsworth Pepin K."/>
            <person name="Zhang X."/>
            <person name="Ozersky P."/>
            <person name="Wilson R.K."/>
            <person name="Sternberg P.W."/>
            <person name="Gasser R.B."/>
            <person name="Mitreva M."/>
        </authorList>
    </citation>
    <scope>NUCLEOTIDE SEQUENCE [LARGE SCALE GENOMIC DNA]</scope>
    <source>
        <strain evidence="3">HannoverDv2000</strain>
    </source>
</reference>